<keyword evidence="4" id="KW-1185">Reference proteome</keyword>
<dbReference type="AlphaFoldDB" id="A0A9Q5I5H9"/>
<accession>A0A9Q5I5H9</accession>
<dbReference type="EMBL" id="LNZH02000037">
    <property type="protein sequence ID" value="OCB92065.1"/>
    <property type="molecule type" value="Genomic_DNA"/>
</dbReference>
<evidence type="ECO:0000313" key="4">
    <source>
        <dbReference type="Proteomes" id="UP000757232"/>
    </source>
</evidence>
<protein>
    <submittedName>
        <fullName evidence="3">Uncharacterized protein</fullName>
    </submittedName>
</protein>
<proteinExistence type="predicted"/>
<keyword evidence="1" id="KW-0175">Coiled coil</keyword>
<gene>
    <name evidence="3" type="ORF">A7U60_g600</name>
</gene>
<name>A0A9Q5I5H9_SANBA</name>
<evidence type="ECO:0000256" key="1">
    <source>
        <dbReference type="SAM" id="Coils"/>
    </source>
</evidence>
<dbReference type="Proteomes" id="UP000757232">
    <property type="component" value="Unassembled WGS sequence"/>
</dbReference>
<comment type="caution">
    <text evidence="3">The sequence shown here is derived from an EMBL/GenBank/DDBJ whole genome shotgun (WGS) entry which is preliminary data.</text>
</comment>
<evidence type="ECO:0000256" key="2">
    <source>
        <dbReference type="SAM" id="MobiDB-lite"/>
    </source>
</evidence>
<feature type="coiled-coil region" evidence="1">
    <location>
        <begin position="72"/>
        <end position="106"/>
    </location>
</feature>
<organism evidence="3 4">
    <name type="scientific">Sanghuangporus baumii</name>
    <name type="common">Phellinus baumii</name>
    <dbReference type="NCBI Taxonomy" id="108892"/>
    <lineage>
        <taxon>Eukaryota</taxon>
        <taxon>Fungi</taxon>
        <taxon>Dikarya</taxon>
        <taxon>Basidiomycota</taxon>
        <taxon>Agaricomycotina</taxon>
        <taxon>Agaricomycetes</taxon>
        <taxon>Hymenochaetales</taxon>
        <taxon>Hymenochaetaceae</taxon>
        <taxon>Sanghuangporus</taxon>
    </lineage>
</organism>
<sequence>MDRDSDGYPSSPLSRRAGVQTPSWVTFREEERASNTVLCFPFKPLRDVRLSRKDKFEMREPTTTRPVAVDPIEAYKTKVKLLETELERLNKKLEDLRRDYSRLYTRAQHSDARCTDARWKFKRLREAYEDLARVTYETYGKEEFRALKEKVEADKQQVARKRFLASQTMLVINTDDTDTESAAH</sequence>
<reference evidence="3" key="1">
    <citation type="submission" date="2016-06" db="EMBL/GenBank/DDBJ databases">
        <title>Draft Genome sequence of the fungus Inonotus baumii.</title>
        <authorList>
            <person name="Zhu H."/>
            <person name="Lin W."/>
        </authorList>
    </citation>
    <scope>NUCLEOTIDE SEQUENCE</scope>
    <source>
        <strain evidence="3">821</strain>
    </source>
</reference>
<feature type="region of interest" description="Disordered" evidence="2">
    <location>
        <begin position="1"/>
        <end position="20"/>
    </location>
</feature>
<evidence type="ECO:0000313" key="3">
    <source>
        <dbReference type="EMBL" id="OCB92065.1"/>
    </source>
</evidence>